<gene>
    <name evidence="1" type="ORF">LG34_08835</name>
</gene>
<reference evidence="1 2" key="1">
    <citation type="submission" date="2014-09" db="EMBL/GenBank/DDBJ databases">
        <title>Butyrate-producing bacteria isolated from human gut.</title>
        <authorList>
            <person name="Zhang Q."/>
            <person name="Zhao L."/>
        </authorList>
    </citation>
    <scope>NUCLEOTIDE SEQUENCE [LARGE SCALE GENOMIC DNA]</scope>
    <source>
        <strain evidence="1 2">21</strain>
    </source>
</reference>
<dbReference type="InterPro" id="IPR011050">
    <property type="entry name" value="Pectin_lyase_fold/virulence"/>
</dbReference>
<sequence>MEICGRCYYVSAIHGDDNNDGTESHPLKSLYAVNCLDLQPGDQVLLERGSVFEGQFLHLDVQGTKEHPIYIGAYGTGERPLIQTNGQGIWYQDYGTQLDAPTHVYKGYVSSAVLLYDCEYVTVENLEITNCGGVFGETYSAPHKMNRTGVAGIAKNRGTLHEIHLNNLYIHDVEGNVYDKHMNNGGIYFTCLKPDEEEKTGVARYENVSVRGCHLKRTSRWGIAIGYSYKCKEFMMAELPDELFEKYGHHNIYIADNYVEEIGGDGITVMYAMKPLVEYNSGDSCALEMNDRYYSEPENRGGKVAAGIWPWKSKDALLTYNEMRDMRLNQDSMAWDADSGDGTLYQYNYSRLNEGGCVMFCLEEAIHNEFRYNVSMDDLGGTISPSGNPDAWIHHNVFYHRAEVPFVRARMDDGTYTAEENKFYQI</sequence>
<name>A0A2V1JTC1_EUBRA</name>
<keyword evidence="2" id="KW-1185">Reference proteome</keyword>
<dbReference type="Gene3D" id="2.160.20.10">
    <property type="entry name" value="Single-stranded right-handed beta-helix, Pectin lyase-like"/>
    <property type="match status" value="1"/>
</dbReference>
<proteinExistence type="predicted"/>
<dbReference type="InterPro" id="IPR012334">
    <property type="entry name" value="Pectin_lyas_fold"/>
</dbReference>
<organism evidence="1 2">
    <name type="scientific">Eubacterium ramulus</name>
    <dbReference type="NCBI Taxonomy" id="39490"/>
    <lineage>
        <taxon>Bacteria</taxon>
        <taxon>Bacillati</taxon>
        <taxon>Bacillota</taxon>
        <taxon>Clostridia</taxon>
        <taxon>Eubacteriales</taxon>
        <taxon>Eubacteriaceae</taxon>
        <taxon>Eubacterium</taxon>
    </lineage>
</organism>
<comment type="caution">
    <text evidence="1">The sequence shown here is derived from an EMBL/GenBank/DDBJ whole genome shotgun (WGS) entry which is preliminary data.</text>
</comment>
<dbReference type="Proteomes" id="UP000245288">
    <property type="component" value="Unassembled WGS sequence"/>
</dbReference>
<protein>
    <submittedName>
        <fullName evidence="1">Polyhydroxyalkanoate depolymerase</fullName>
    </submittedName>
</protein>
<dbReference type="AlphaFoldDB" id="A0A2V1JTC1"/>
<dbReference type="SUPFAM" id="SSF51126">
    <property type="entry name" value="Pectin lyase-like"/>
    <property type="match status" value="1"/>
</dbReference>
<accession>A0A2V1JTC1</accession>
<dbReference type="EMBL" id="JRFU01000095">
    <property type="protein sequence ID" value="PWE86633.1"/>
    <property type="molecule type" value="Genomic_DNA"/>
</dbReference>
<evidence type="ECO:0000313" key="2">
    <source>
        <dbReference type="Proteomes" id="UP000245288"/>
    </source>
</evidence>
<dbReference type="OrthoDB" id="3333873at2"/>
<evidence type="ECO:0000313" key="1">
    <source>
        <dbReference type="EMBL" id="PWE86633.1"/>
    </source>
</evidence>